<dbReference type="Pfam" id="PF03551">
    <property type="entry name" value="PadR"/>
    <property type="match status" value="1"/>
</dbReference>
<dbReference type="InterPro" id="IPR036388">
    <property type="entry name" value="WH-like_DNA-bd_sf"/>
</dbReference>
<dbReference type="InterPro" id="IPR036390">
    <property type="entry name" value="WH_DNA-bd_sf"/>
</dbReference>
<feature type="domain" description="Transcription regulator PadR C-terminal" evidence="2">
    <location>
        <begin position="92"/>
        <end position="174"/>
    </location>
</feature>
<evidence type="ECO:0000259" key="2">
    <source>
        <dbReference type="Pfam" id="PF10400"/>
    </source>
</evidence>
<dbReference type="EMBL" id="JACOGF010000006">
    <property type="protein sequence ID" value="MBC3918555.1"/>
    <property type="molecule type" value="Genomic_DNA"/>
</dbReference>
<name>A0ABR6ZSR3_9BURK</name>
<dbReference type="InterPro" id="IPR005149">
    <property type="entry name" value="Tscrpt_reg_PadR_N"/>
</dbReference>
<dbReference type="Gene3D" id="1.10.10.10">
    <property type="entry name" value="Winged helix-like DNA-binding domain superfamily/Winged helix DNA-binding domain"/>
    <property type="match status" value="1"/>
</dbReference>
<dbReference type="Gene3D" id="6.10.140.190">
    <property type="match status" value="1"/>
</dbReference>
<protein>
    <submittedName>
        <fullName evidence="3">PadR family transcriptional regulator</fullName>
    </submittedName>
</protein>
<dbReference type="RefSeq" id="WP_186947809.1">
    <property type="nucleotide sequence ID" value="NZ_JACOGF010000006.1"/>
</dbReference>
<dbReference type="PANTHER" id="PTHR43252">
    <property type="entry name" value="TRANSCRIPTIONAL REGULATOR YQJI"/>
    <property type="match status" value="1"/>
</dbReference>
<feature type="domain" description="Transcription regulator PadR N-terminal" evidence="1">
    <location>
        <begin position="7"/>
        <end position="79"/>
    </location>
</feature>
<proteinExistence type="predicted"/>
<dbReference type="InterPro" id="IPR018309">
    <property type="entry name" value="Tscrpt_reg_PadR_C"/>
</dbReference>
<dbReference type="PANTHER" id="PTHR43252:SF4">
    <property type="entry name" value="TRANSCRIPTIONAL REGULATORY PROTEIN"/>
    <property type="match status" value="1"/>
</dbReference>
<dbReference type="SUPFAM" id="SSF46785">
    <property type="entry name" value="Winged helix' DNA-binding domain"/>
    <property type="match status" value="1"/>
</dbReference>
<evidence type="ECO:0000259" key="1">
    <source>
        <dbReference type="Pfam" id="PF03551"/>
    </source>
</evidence>
<dbReference type="Pfam" id="PF10400">
    <property type="entry name" value="Vir_act_alpha_C"/>
    <property type="match status" value="1"/>
</dbReference>
<reference evidence="3 4" key="1">
    <citation type="submission" date="2020-08" db="EMBL/GenBank/DDBJ databases">
        <title>Novel species isolated from subtropical streams in China.</title>
        <authorList>
            <person name="Lu H."/>
        </authorList>
    </citation>
    <scope>NUCLEOTIDE SEQUENCE [LARGE SCALE GENOMIC DNA]</scope>
    <source>
        <strain evidence="3 4">CY18W</strain>
    </source>
</reference>
<organism evidence="3 4">
    <name type="scientific">Undibacterium hunanense</name>
    <dbReference type="NCBI Taxonomy" id="2762292"/>
    <lineage>
        <taxon>Bacteria</taxon>
        <taxon>Pseudomonadati</taxon>
        <taxon>Pseudomonadota</taxon>
        <taxon>Betaproteobacteria</taxon>
        <taxon>Burkholderiales</taxon>
        <taxon>Oxalobacteraceae</taxon>
        <taxon>Undibacterium</taxon>
    </lineage>
</organism>
<accession>A0ABR6ZSR3</accession>
<keyword evidence="4" id="KW-1185">Reference proteome</keyword>
<dbReference type="Proteomes" id="UP000650424">
    <property type="component" value="Unassembled WGS sequence"/>
</dbReference>
<comment type="caution">
    <text evidence="3">The sequence shown here is derived from an EMBL/GenBank/DDBJ whole genome shotgun (WGS) entry which is preliminary data.</text>
</comment>
<sequence length="177" mass="20829">MSLPHALLTSIAEKPCSGYDLARRFDKSIGYFWHATHQQIYRELARMETQGWVISKEVEGGRAGKKLFDIQAAGREELKRWASENSIPMRWRDDMMVKLRADAAIGPLGLEEEFERRLQMHEQELQNYRNIEQRDFSNPQLSREAQLRYLILKAGITFEQSRVQWTKEALQVLRNTF</sequence>
<evidence type="ECO:0000313" key="3">
    <source>
        <dbReference type="EMBL" id="MBC3918555.1"/>
    </source>
</evidence>
<evidence type="ECO:0000313" key="4">
    <source>
        <dbReference type="Proteomes" id="UP000650424"/>
    </source>
</evidence>
<gene>
    <name evidence="3" type="ORF">H8L32_13765</name>
</gene>